<gene>
    <name evidence="1" type="ORF">FA13DRAFT_1731486</name>
</gene>
<protein>
    <submittedName>
        <fullName evidence="1">Uncharacterized protein</fullName>
    </submittedName>
</protein>
<comment type="caution">
    <text evidence="1">The sequence shown here is derived from an EMBL/GenBank/DDBJ whole genome shotgun (WGS) entry which is preliminary data.</text>
</comment>
<sequence>MFDGTNKIVIMMISNPATSNAIFMKYAKRLRHLAFEGGATAEGIHLPSNVRLAFLQPPHTPLFPALESVTFASTEIGQHPAAYVELLPSCPITRLAFSDLHVESATFVAVLSFFSLKLAESLTELKLAMPSSGKAFSMQSLHYLTDLARLQTLSITSQHPDFSAFDLLPWILGQCSLRDLEFSALVKHPLSHEYAELRSASKTFDTLRIGGDITFIGAVLPSFGGGPNSTGVQGTVVFSPSSALHSTHKEQLTKFVLKNFPGQPLVRFK</sequence>
<proteinExistence type="predicted"/>
<name>A0A4Y7TGB6_COPMI</name>
<dbReference type="OrthoDB" id="3042506at2759"/>
<organism evidence="1 2">
    <name type="scientific">Coprinellus micaceus</name>
    <name type="common">Glistening ink-cap mushroom</name>
    <name type="synonym">Coprinus micaceus</name>
    <dbReference type="NCBI Taxonomy" id="71717"/>
    <lineage>
        <taxon>Eukaryota</taxon>
        <taxon>Fungi</taxon>
        <taxon>Dikarya</taxon>
        <taxon>Basidiomycota</taxon>
        <taxon>Agaricomycotina</taxon>
        <taxon>Agaricomycetes</taxon>
        <taxon>Agaricomycetidae</taxon>
        <taxon>Agaricales</taxon>
        <taxon>Agaricineae</taxon>
        <taxon>Psathyrellaceae</taxon>
        <taxon>Coprinellus</taxon>
    </lineage>
</organism>
<accession>A0A4Y7TGB6</accession>
<evidence type="ECO:0000313" key="2">
    <source>
        <dbReference type="Proteomes" id="UP000298030"/>
    </source>
</evidence>
<dbReference type="Proteomes" id="UP000298030">
    <property type="component" value="Unassembled WGS sequence"/>
</dbReference>
<dbReference type="AlphaFoldDB" id="A0A4Y7TGB6"/>
<evidence type="ECO:0000313" key="1">
    <source>
        <dbReference type="EMBL" id="TEB32968.1"/>
    </source>
</evidence>
<reference evidence="1 2" key="1">
    <citation type="journal article" date="2019" name="Nat. Ecol. Evol.">
        <title>Megaphylogeny resolves global patterns of mushroom evolution.</title>
        <authorList>
            <person name="Varga T."/>
            <person name="Krizsan K."/>
            <person name="Foldi C."/>
            <person name="Dima B."/>
            <person name="Sanchez-Garcia M."/>
            <person name="Sanchez-Ramirez S."/>
            <person name="Szollosi G.J."/>
            <person name="Szarkandi J.G."/>
            <person name="Papp V."/>
            <person name="Albert L."/>
            <person name="Andreopoulos W."/>
            <person name="Angelini C."/>
            <person name="Antonin V."/>
            <person name="Barry K.W."/>
            <person name="Bougher N.L."/>
            <person name="Buchanan P."/>
            <person name="Buyck B."/>
            <person name="Bense V."/>
            <person name="Catcheside P."/>
            <person name="Chovatia M."/>
            <person name="Cooper J."/>
            <person name="Damon W."/>
            <person name="Desjardin D."/>
            <person name="Finy P."/>
            <person name="Geml J."/>
            <person name="Haridas S."/>
            <person name="Hughes K."/>
            <person name="Justo A."/>
            <person name="Karasinski D."/>
            <person name="Kautmanova I."/>
            <person name="Kiss B."/>
            <person name="Kocsube S."/>
            <person name="Kotiranta H."/>
            <person name="LaButti K.M."/>
            <person name="Lechner B.E."/>
            <person name="Liimatainen K."/>
            <person name="Lipzen A."/>
            <person name="Lukacs Z."/>
            <person name="Mihaltcheva S."/>
            <person name="Morgado L.N."/>
            <person name="Niskanen T."/>
            <person name="Noordeloos M.E."/>
            <person name="Ohm R.A."/>
            <person name="Ortiz-Santana B."/>
            <person name="Ovrebo C."/>
            <person name="Racz N."/>
            <person name="Riley R."/>
            <person name="Savchenko A."/>
            <person name="Shiryaev A."/>
            <person name="Soop K."/>
            <person name="Spirin V."/>
            <person name="Szebenyi C."/>
            <person name="Tomsovsky M."/>
            <person name="Tulloss R.E."/>
            <person name="Uehling J."/>
            <person name="Grigoriev I.V."/>
            <person name="Vagvolgyi C."/>
            <person name="Papp T."/>
            <person name="Martin F.M."/>
            <person name="Miettinen O."/>
            <person name="Hibbett D.S."/>
            <person name="Nagy L.G."/>
        </authorList>
    </citation>
    <scope>NUCLEOTIDE SEQUENCE [LARGE SCALE GENOMIC DNA]</scope>
    <source>
        <strain evidence="1 2">FP101781</strain>
    </source>
</reference>
<keyword evidence="2" id="KW-1185">Reference proteome</keyword>
<dbReference type="EMBL" id="QPFP01000014">
    <property type="protein sequence ID" value="TEB32968.1"/>
    <property type="molecule type" value="Genomic_DNA"/>
</dbReference>
<dbReference type="STRING" id="71717.A0A4Y7TGB6"/>